<evidence type="ECO:0000256" key="5">
    <source>
        <dbReference type="PROSITE-ProRule" id="PRU01091"/>
    </source>
</evidence>
<protein>
    <submittedName>
        <fullName evidence="7">Tetratricopeptide repeat protein</fullName>
    </submittedName>
</protein>
<dbReference type="Pfam" id="PF00486">
    <property type="entry name" value="Trans_reg_C"/>
    <property type="match status" value="1"/>
</dbReference>
<evidence type="ECO:0000256" key="3">
    <source>
        <dbReference type="ARBA" id="ARBA00023125"/>
    </source>
</evidence>
<dbReference type="EMBL" id="JBIAZU010000001">
    <property type="protein sequence ID" value="MFF5288476.1"/>
    <property type="molecule type" value="Genomic_DNA"/>
</dbReference>
<dbReference type="RefSeq" id="WP_020511191.1">
    <property type="nucleotide sequence ID" value="NZ_JBIAZU010000001.1"/>
</dbReference>
<dbReference type="InterPro" id="IPR016032">
    <property type="entry name" value="Sig_transdc_resp-reg_C-effctor"/>
</dbReference>
<dbReference type="CDD" id="cd15831">
    <property type="entry name" value="BTAD"/>
    <property type="match status" value="1"/>
</dbReference>
<feature type="domain" description="OmpR/PhoB-type" evidence="6">
    <location>
        <begin position="1"/>
        <end position="92"/>
    </location>
</feature>
<dbReference type="InterPro" id="IPR005158">
    <property type="entry name" value="BTAD"/>
</dbReference>
<evidence type="ECO:0000256" key="2">
    <source>
        <dbReference type="ARBA" id="ARBA00023015"/>
    </source>
</evidence>
<gene>
    <name evidence="7" type="ORF">ACFY35_03500</name>
</gene>
<feature type="DNA-binding region" description="OmpR/PhoB-type" evidence="5">
    <location>
        <begin position="1"/>
        <end position="92"/>
    </location>
</feature>
<dbReference type="Proteomes" id="UP001602245">
    <property type="component" value="Unassembled WGS sequence"/>
</dbReference>
<dbReference type="PRINTS" id="PR00364">
    <property type="entry name" value="DISEASERSIST"/>
</dbReference>
<dbReference type="Gene3D" id="1.25.40.10">
    <property type="entry name" value="Tetratricopeptide repeat domain"/>
    <property type="match status" value="2"/>
</dbReference>
<dbReference type="SMART" id="SM00862">
    <property type="entry name" value="Trans_reg_C"/>
    <property type="match status" value="1"/>
</dbReference>
<keyword evidence="8" id="KW-1185">Reference proteome</keyword>
<dbReference type="Gene3D" id="3.40.50.300">
    <property type="entry name" value="P-loop containing nucleotide triphosphate hydrolases"/>
    <property type="match status" value="1"/>
</dbReference>
<dbReference type="SMART" id="SM00028">
    <property type="entry name" value="TPR"/>
    <property type="match status" value="8"/>
</dbReference>
<evidence type="ECO:0000256" key="4">
    <source>
        <dbReference type="ARBA" id="ARBA00023163"/>
    </source>
</evidence>
<dbReference type="PROSITE" id="PS51755">
    <property type="entry name" value="OMPR_PHOB"/>
    <property type="match status" value="1"/>
</dbReference>
<evidence type="ECO:0000259" key="6">
    <source>
        <dbReference type="PROSITE" id="PS51755"/>
    </source>
</evidence>
<keyword evidence="3 5" id="KW-0238">DNA-binding</keyword>
<dbReference type="SUPFAM" id="SSF52540">
    <property type="entry name" value="P-loop containing nucleoside triphosphate hydrolases"/>
    <property type="match status" value="1"/>
</dbReference>
<organism evidence="7 8">
    <name type="scientific">Paractinoplanes globisporus</name>
    <dbReference type="NCBI Taxonomy" id="113565"/>
    <lineage>
        <taxon>Bacteria</taxon>
        <taxon>Bacillati</taxon>
        <taxon>Actinomycetota</taxon>
        <taxon>Actinomycetes</taxon>
        <taxon>Micromonosporales</taxon>
        <taxon>Micromonosporaceae</taxon>
        <taxon>Paractinoplanes</taxon>
    </lineage>
</organism>
<dbReference type="PANTHER" id="PTHR35807:SF1">
    <property type="entry name" value="TRANSCRIPTIONAL REGULATOR REDD"/>
    <property type="match status" value="1"/>
</dbReference>
<dbReference type="InterPro" id="IPR019734">
    <property type="entry name" value="TPR_rpt"/>
</dbReference>
<dbReference type="InterPro" id="IPR001867">
    <property type="entry name" value="OmpR/PhoB-type_DNA-bd"/>
</dbReference>
<name>A0ABW6W5A0_9ACTN</name>
<dbReference type="InterPro" id="IPR051677">
    <property type="entry name" value="AfsR-DnrI-RedD_regulator"/>
</dbReference>
<dbReference type="InterPro" id="IPR027417">
    <property type="entry name" value="P-loop_NTPase"/>
</dbReference>
<comment type="similarity">
    <text evidence="1">Belongs to the AfsR/DnrI/RedD regulatory family.</text>
</comment>
<keyword evidence="2" id="KW-0805">Transcription regulation</keyword>
<dbReference type="Gene3D" id="1.10.10.10">
    <property type="entry name" value="Winged helix-like DNA-binding domain superfamily/Winged helix DNA-binding domain"/>
    <property type="match status" value="1"/>
</dbReference>
<reference evidence="7 8" key="1">
    <citation type="submission" date="2024-10" db="EMBL/GenBank/DDBJ databases">
        <title>The Natural Products Discovery Center: Release of the First 8490 Sequenced Strains for Exploring Actinobacteria Biosynthetic Diversity.</title>
        <authorList>
            <person name="Kalkreuter E."/>
            <person name="Kautsar S.A."/>
            <person name="Yang D."/>
            <person name="Bader C.D."/>
            <person name="Teijaro C.N."/>
            <person name="Fluegel L."/>
            <person name="Davis C.M."/>
            <person name="Simpson J.R."/>
            <person name="Lauterbach L."/>
            <person name="Steele A.D."/>
            <person name="Gui C."/>
            <person name="Meng S."/>
            <person name="Li G."/>
            <person name="Viehrig K."/>
            <person name="Ye F."/>
            <person name="Su P."/>
            <person name="Kiefer A.F."/>
            <person name="Nichols A."/>
            <person name="Cepeda A.J."/>
            <person name="Yan W."/>
            <person name="Fan B."/>
            <person name="Jiang Y."/>
            <person name="Adhikari A."/>
            <person name="Zheng C.-J."/>
            <person name="Schuster L."/>
            <person name="Cowan T.M."/>
            <person name="Smanski M.J."/>
            <person name="Chevrette M.G."/>
            <person name="De Carvalho L.P.S."/>
            <person name="Shen B."/>
        </authorList>
    </citation>
    <scope>NUCLEOTIDE SEQUENCE [LARGE SCALE GENOMIC DNA]</scope>
    <source>
        <strain evidence="7 8">NPDC000087</strain>
    </source>
</reference>
<dbReference type="SMART" id="SM01043">
    <property type="entry name" value="BTAD"/>
    <property type="match status" value="1"/>
</dbReference>
<accession>A0ABW6W5A0</accession>
<evidence type="ECO:0000256" key="1">
    <source>
        <dbReference type="ARBA" id="ARBA00005820"/>
    </source>
</evidence>
<sequence length="978" mass="104826">MTDVRLRLLGPVELHVDGVDVPLGPARQRTVLAALAVDAGHPVQIDTIVDRVWGDSPPGQVRTVVYSYVARLRRALRGAAVARRHGGYALDIDPACVDLILFDHLARRGEFEAALALWHGPALADLTGEWVTRTRDQAAQRRLDATVGWARARLTAGDAAAVIDRLRPMVEEHPLVEPLAAVHIEALHRDGRAAEALDRWAAVRRRLVEELGTEPGPALRELHGLMLRDEPAAPSTLPADTSAFVGRRAEIARLTTAGPGVQAIAGMPGVGKTALAVHVAHRLRGAFPDGQLFVNLHGHTAGRPPADPGDVLATLLTADGLDPRRLPSGVDARSALWRSRLAARRMLVVLDNAAGSAQVAPLLPGAPGCLVLVTSRRFLGDLPADAVPVTLDVLAADDAAEMFRRLAPAEKQPEEPAKNAELVAASGRLPLAVALLARVLRRHRGWTVSDLLRETRDRLLDVTAEHASIAAAFDLSYQGLPPGRQRFFRLLALHPGTEYEPEAAAALAGATRADALTELDALHGDGLLIEIARHRYSMHDLIRAYASSLTTPDPDAIARLMDFYAGAADGIGRLHRPGRTTPAATRTLAWLRTERANLLACLDAAEDPPRIVRLTAGLAELLRRDGPWSEALTRHDLAVEHASGVERANALVDRATVRRLTGDYRGAERDARAALDIYRDGGERLGEANALTVLAKALSRSGGYPESIPVLDRAIATYRELADGPGEAGALVELGIARGMTSDLEAAKELVGRALDRYRELGDRPGEAYALRILGITHGRLGDFAGAHDLLTGALRLYQRLGERRGAALTHNDLGRVEAGMGDLPEAVRSLRAALREHRRLDHPVGQSTALLYLGSALRRTGDLSGAATALHEALHLNREIHNRSGEAWVLNELGAVHRLSGDLDRALTAHREALAVADQVPSPYDRALSLAGLGRCALSRGHRHEGAAQLRTALGIFRRIGAAEATELAAEVAGLPA</sequence>
<dbReference type="InterPro" id="IPR036388">
    <property type="entry name" value="WH-like_DNA-bd_sf"/>
</dbReference>
<dbReference type="PANTHER" id="PTHR35807">
    <property type="entry name" value="TRANSCRIPTIONAL REGULATOR REDD-RELATED"/>
    <property type="match status" value="1"/>
</dbReference>
<keyword evidence="4" id="KW-0804">Transcription</keyword>
<dbReference type="Pfam" id="PF03704">
    <property type="entry name" value="BTAD"/>
    <property type="match status" value="1"/>
</dbReference>
<evidence type="ECO:0000313" key="8">
    <source>
        <dbReference type="Proteomes" id="UP001602245"/>
    </source>
</evidence>
<proteinExistence type="inferred from homology"/>
<dbReference type="SUPFAM" id="SSF46894">
    <property type="entry name" value="C-terminal effector domain of the bipartite response regulators"/>
    <property type="match status" value="1"/>
</dbReference>
<dbReference type="InterPro" id="IPR011990">
    <property type="entry name" value="TPR-like_helical_dom_sf"/>
</dbReference>
<evidence type="ECO:0000313" key="7">
    <source>
        <dbReference type="EMBL" id="MFF5288476.1"/>
    </source>
</evidence>
<dbReference type="SUPFAM" id="SSF48452">
    <property type="entry name" value="TPR-like"/>
    <property type="match status" value="3"/>
</dbReference>
<comment type="caution">
    <text evidence="7">The sequence shown here is derived from an EMBL/GenBank/DDBJ whole genome shotgun (WGS) entry which is preliminary data.</text>
</comment>
<dbReference type="Pfam" id="PF13424">
    <property type="entry name" value="TPR_12"/>
    <property type="match status" value="3"/>
</dbReference>